<accession>A0A3A4NH22</accession>
<protein>
    <submittedName>
        <fullName evidence="3">Transposase</fullName>
    </submittedName>
</protein>
<dbReference type="Proteomes" id="UP000265600">
    <property type="component" value="Unassembled WGS sequence"/>
</dbReference>
<feature type="domain" description="Transposase IS66 central" evidence="1">
    <location>
        <begin position="83"/>
        <end position="213"/>
    </location>
</feature>
<sequence length="216" mass="25195">MEMFPVETEEITYKRKKAKGKRQALLAQFDSEEVHHRLEDCICPDCQGDLKEIGATLQGQELVFIPAQLKRIDHIPKAPLAHSLGSASIIAHTIHQKFNLKVPNYRQEEDWARMGLPITRKEISNWHIKTSQYYLEPLYNLLRERLLTQPLLHADETSYRVLESDSHLTYYWTFLSGKAEKQGITLYHHDQRRSGSVVQEFLGDYSGYVHCDMLRQ</sequence>
<dbReference type="PANTHER" id="PTHR33678:SF2">
    <property type="match status" value="1"/>
</dbReference>
<comment type="caution">
    <text evidence="3">The sequence shown here is derived from an EMBL/GenBank/DDBJ whole genome shotgun (WGS) entry which is preliminary data.</text>
</comment>
<reference evidence="4" key="1">
    <citation type="submission" date="2018-02" db="EMBL/GenBank/DDBJ databases">
        <authorList>
            <person name="Handem S."/>
        </authorList>
    </citation>
    <scope>NUCLEOTIDE SEQUENCE [LARGE SCALE GENOMIC DNA]</scope>
    <source>
        <strain evidence="4">Spain3473</strain>
    </source>
</reference>
<dbReference type="InterPro" id="IPR024474">
    <property type="entry name" value="Znf_dom_IS66"/>
</dbReference>
<evidence type="ECO:0000313" key="3">
    <source>
        <dbReference type="EMBL" id="RJP16280.1"/>
    </source>
</evidence>
<evidence type="ECO:0000259" key="2">
    <source>
        <dbReference type="Pfam" id="PF13005"/>
    </source>
</evidence>
<proteinExistence type="predicted"/>
<dbReference type="AlphaFoldDB" id="A0A3A4NH22"/>
<dbReference type="InterPro" id="IPR052344">
    <property type="entry name" value="Transposase-related"/>
</dbReference>
<dbReference type="PANTHER" id="PTHR33678">
    <property type="entry name" value="BLL1576 PROTEIN"/>
    <property type="match status" value="1"/>
</dbReference>
<evidence type="ECO:0000259" key="1">
    <source>
        <dbReference type="Pfam" id="PF03050"/>
    </source>
</evidence>
<feature type="domain" description="Transposase IS66 zinc-finger binding" evidence="2">
    <location>
        <begin position="40"/>
        <end position="75"/>
    </location>
</feature>
<dbReference type="Pfam" id="PF03050">
    <property type="entry name" value="DDE_Tnp_IS66"/>
    <property type="match status" value="1"/>
</dbReference>
<evidence type="ECO:0000313" key="4">
    <source>
        <dbReference type="Proteomes" id="UP000265600"/>
    </source>
</evidence>
<organism evidence="3 4">
    <name type="scientific">Streptococcus pseudopneumoniae</name>
    <dbReference type="NCBI Taxonomy" id="257758"/>
    <lineage>
        <taxon>Bacteria</taxon>
        <taxon>Bacillati</taxon>
        <taxon>Bacillota</taxon>
        <taxon>Bacilli</taxon>
        <taxon>Lactobacillales</taxon>
        <taxon>Streptococcaceae</taxon>
        <taxon>Streptococcus</taxon>
    </lineage>
</organism>
<gene>
    <name evidence="3" type="ORF">C5O69_01145</name>
</gene>
<name>A0A3A4NH22_9STRE</name>
<dbReference type="Pfam" id="PF13005">
    <property type="entry name" value="zf-IS66"/>
    <property type="match status" value="1"/>
</dbReference>
<dbReference type="InterPro" id="IPR004291">
    <property type="entry name" value="Transposase_IS66_central"/>
</dbReference>
<dbReference type="EMBL" id="PTTJ01000033">
    <property type="protein sequence ID" value="RJP16280.1"/>
    <property type="molecule type" value="Genomic_DNA"/>
</dbReference>